<dbReference type="GeneID" id="59371419"/>
<gene>
    <name evidence="2" type="ORF">PC9H_001578</name>
</gene>
<keyword evidence="3" id="KW-1185">Reference proteome</keyword>
<proteinExistence type="predicted"/>
<reference evidence="2" key="1">
    <citation type="submission" date="2019-07" db="EMBL/GenBank/DDBJ databases">
        <authorList>
            <person name="Palmer J.M."/>
        </authorList>
    </citation>
    <scope>NUCLEOTIDE SEQUENCE</scope>
    <source>
        <strain evidence="2">PC9</strain>
    </source>
</reference>
<evidence type="ECO:0000313" key="3">
    <source>
        <dbReference type="Proteomes" id="UP000623687"/>
    </source>
</evidence>
<comment type="caution">
    <text evidence="2">The sequence shown here is derived from an EMBL/GenBank/DDBJ whole genome shotgun (WGS) entry which is preliminary data.</text>
</comment>
<dbReference type="OrthoDB" id="3018573at2759"/>
<organism evidence="2 3">
    <name type="scientific">Pleurotus ostreatus</name>
    <name type="common">Oyster mushroom</name>
    <name type="synonym">White-rot fungus</name>
    <dbReference type="NCBI Taxonomy" id="5322"/>
    <lineage>
        <taxon>Eukaryota</taxon>
        <taxon>Fungi</taxon>
        <taxon>Dikarya</taxon>
        <taxon>Basidiomycota</taxon>
        <taxon>Agaricomycotina</taxon>
        <taxon>Agaricomycetes</taxon>
        <taxon>Agaricomycetidae</taxon>
        <taxon>Agaricales</taxon>
        <taxon>Pleurotineae</taxon>
        <taxon>Pleurotaceae</taxon>
        <taxon>Pleurotus</taxon>
    </lineage>
</organism>
<evidence type="ECO:0000256" key="1">
    <source>
        <dbReference type="SAM" id="MobiDB-lite"/>
    </source>
</evidence>
<name>A0A8H7DWB9_PLEOS</name>
<feature type="region of interest" description="Disordered" evidence="1">
    <location>
        <begin position="1"/>
        <end position="23"/>
    </location>
</feature>
<dbReference type="RefSeq" id="XP_036637073.1">
    <property type="nucleotide sequence ID" value="XM_036771228.1"/>
</dbReference>
<protein>
    <submittedName>
        <fullName evidence="2">Uncharacterized protein</fullName>
    </submittedName>
</protein>
<sequence length="171" mass="19407">MLTISDTEDKPSTSEKSKLLSTLSKLTPQTRALATSILGQRDRDDDEDDTLLTAPTAKHLCLDTVNREAHSLALSRINPSGKRTSKPPLVLDVEAFKKKYSREADLTRDQWSEAARNFTRFAGEVGRDGEQGNYFTRWDNHYGFFEERTDAAKHFQAILEVDCYRHIQGTL</sequence>
<accession>A0A8H7DWB9</accession>
<dbReference type="Proteomes" id="UP000623687">
    <property type="component" value="Unassembled WGS sequence"/>
</dbReference>
<evidence type="ECO:0000313" key="2">
    <source>
        <dbReference type="EMBL" id="KAF7441229.1"/>
    </source>
</evidence>
<dbReference type="VEuPathDB" id="FungiDB:PC9H_001578"/>
<dbReference type="AlphaFoldDB" id="A0A8H7DWB9"/>
<dbReference type="EMBL" id="JACETU010000001">
    <property type="protein sequence ID" value="KAF7441229.1"/>
    <property type="molecule type" value="Genomic_DNA"/>
</dbReference>
<feature type="compositionally biased region" description="Basic and acidic residues" evidence="1">
    <location>
        <begin position="7"/>
        <end position="18"/>
    </location>
</feature>